<name>A0ABV7W7L3_9BURK</name>
<comment type="caution">
    <text evidence="12">The sequence shown here is derived from an EMBL/GenBank/DDBJ whole genome shotgun (WGS) entry which is preliminary data.</text>
</comment>
<evidence type="ECO:0000256" key="2">
    <source>
        <dbReference type="ARBA" id="ARBA00004829"/>
    </source>
</evidence>
<evidence type="ECO:0000256" key="3">
    <source>
        <dbReference type="ARBA" id="ARBA00006046"/>
    </source>
</evidence>
<accession>A0ABV7W7L3</accession>
<evidence type="ECO:0000256" key="7">
    <source>
        <dbReference type="ARBA" id="ARBA00023002"/>
    </source>
</evidence>
<dbReference type="EMBL" id="JBHRXX010000009">
    <property type="protein sequence ID" value="MFC3685751.1"/>
    <property type="molecule type" value="Genomic_DNA"/>
</dbReference>
<dbReference type="RefSeq" id="WP_382177505.1">
    <property type="nucleotide sequence ID" value="NZ_JBHRXX010000009.1"/>
</dbReference>
<organism evidence="12 13">
    <name type="scientific">Hydrogenophaga luteola</name>
    <dbReference type="NCBI Taxonomy" id="1591122"/>
    <lineage>
        <taxon>Bacteria</taxon>
        <taxon>Pseudomonadati</taxon>
        <taxon>Pseudomonadota</taxon>
        <taxon>Betaproteobacteria</taxon>
        <taxon>Burkholderiales</taxon>
        <taxon>Comamonadaceae</taxon>
        <taxon>Hydrogenophaga</taxon>
    </lineage>
</organism>
<dbReference type="InterPro" id="IPR014105">
    <property type="entry name" value="Carotenoid/retinoid_OxRdtase"/>
</dbReference>
<gene>
    <name evidence="12" type="ORF">ACFOPI_19270</name>
</gene>
<reference evidence="13" key="1">
    <citation type="journal article" date="2019" name="Int. J. Syst. Evol. Microbiol.">
        <title>The Global Catalogue of Microorganisms (GCM) 10K type strain sequencing project: providing services to taxonomists for standard genome sequencing and annotation.</title>
        <authorList>
            <consortium name="The Broad Institute Genomics Platform"/>
            <consortium name="The Broad Institute Genome Sequencing Center for Infectious Disease"/>
            <person name="Wu L."/>
            <person name="Ma J."/>
        </authorList>
    </citation>
    <scope>NUCLEOTIDE SEQUENCE [LARGE SCALE GENOMIC DNA]</scope>
    <source>
        <strain evidence="13">KCTC 42501</strain>
    </source>
</reference>
<evidence type="ECO:0000256" key="5">
    <source>
        <dbReference type="ARBA" id="ARBA00022746"/>
    </source>
</evidence>
<keyword evidence="6" id="KW-0274">FAD</keyword>
<dbReference type="InterPro" id="IPR008150">
    <property type="entry name" value="Phytoene_DH_bac_CS"/>
</dbReference>
<evidence type="ECO:0000256" key="6">
    <source>
        <dbReference type="ARBA" id="ARBA00022827"/>
    </source>
</evidence>
<dbReference type="Pfam" id="PF01593">
    <property type="entry name" value="Amino_oxidase"/>
    <property type="match status" value="1"/>
</dbReference>
<evidence type="ECO:0000256" key="9">
    <source>
        <dbReference type="RuleBase" id="RU362075"/>
    </source>
</evidence>
<dbReference type="Proteomes" id="UP001595729">
    <property type="component" value="Unassembled WGS sequence"/>
</dbReference>
<dbReference type="NCBIfam" id="TIGR02734">
    <property type="entry name" value="crtI_fam"/>
    <property type="match status" value="1"/>
</dbReference>
<evidence type="ECO:0000256" key="1">
    <source>
        <dbReference type="ARBA" id="ARBA00001974"/>
    </source>
</evidence>
<protein>
    <recommendedName>
        <fullName evidence="8">Phytoene dehydrogenase</fullName>
    </recommendedName>
</protein>
<evidence type="ECO:0000313" key="12">
    <source>
        <dbReference type="EMBL" id="MFC3685751.1"/>
    </source>
</evidence>
<keyword evidence="5 9" id="KW-0125">Carotenoid biosynthesis</keyword>
<feature type="region of interest" description="Disordered" evidence="10">
    <location>
        <begin position="1"/>
        <end position="37"/>
    </location>
</feature>
<keyword evidence="7 9" id="KW-0560">Oxidoreductase</keyword>
<sequence length="536" mass="59131">MIATGTLRTSAEFWPPREDGPGPGGPPPPGSRPAANAPHAIVIGSGFGGLASAVRLSAKGWRVTVLEKLDAPGGRAYVHHRDGHVFDAGPTIITVPFLFDELWTLAGKKLSDDVELRSLDPFYQIRFHDGDVFNYSGDPDKMRAEVRRISPSDAAGYERFMAEADHCYRLGFEALGAQAFDTVGDLLRASPAIFRMRGWRSLHAMVASHLKHPKLRTAMSLQSLLIGGNPFSVTCIYSLINALERQWGVHWAVGGTGRLVQGLAGLLQGQGGTLRCNAEVQRIEVDRGRATGVTLASGERLAADIVVSNADTAWTYRHLVEPQHRRHWTDRRIDRGRYSMSLFVWYFGTRKQYPGVPHHMMLLGPRYKELLKDIFRRHRLADDFSLYLHRPTATDASMAPPGHDTFYALAPVTHLDSGTDWSVQAEPMRRAIAEVLERTVLPGFQQHLSTSFVTTPQDFHDRLLSLKGAAFGLEPLLMQSAWFRPHNRSEDVDGLYMVGASTHPGAGVPGVLMSAKALDSVVPDAATFLARTAHER</sequence>
<dbReference type="PANTHER" id="PTHR43734">
    <property type="entry name" value="PHYTOENE DESATURASE"/>
    <property type="match status" value="1"/>
</dbReference>
<comment type="similarity">
    <text evidence="3 9">Belongs to the carotenoid/retinoid oxidoreductase family.</text>
</comment>
<dbReference type="SUPFAM" id="SSF51905">
    <property type="entry name" value="FAD/NAD(P)-binding domain"/>
    <property type="match status" value="1"/>
</dbReference>
<keyword evidence="13" id="KW-1185">Reference proteome</keyword>
<evidence type="ECO:0000259" key="11">
    <source>
        <dbReference type="Pfam" id="PF01593"/>
    </source>
</evidence>
<comment type="pathway">
    <text evidence="2 9">Carotenoid biosynthesis.</text>
</comment>
<feature type="domain" description="Amine oxidase" evidence="11">
    <location>
        <begin position="48"/>
        <end position="516"/>
    </location>
</feature>
<comment type="cofactor">
    <cofactor evidence="1">
        <name>FAD</name>
        <dbReference type="ChEBI" id="CHEBI:57692"/>
    </cofactor>
</comment>
<dbReference type="InterPro" id="IPR036188">
    <property type="entry name" value="FAD/NAD-bd_sf"/>
</dbReference>
<dbReference type="PANTHER" id="PTHR43734:SF3">
    <property type="entry name" value="B-CAROTENE KETOLASE"/>
    <property type="match status" value="1"/>
</dbReference>
<dbReference type="InterPro" id="IPR002937">
    <property type="entry name" value="Amino_oxidase"/>
</dbReference>
<dbReference type="Gene3D" id="3.50.50.60">
    <property type="entry name" value="FAD/NAD(P)-binding domain"/>
    <property type="match status" value="2"/>
</dbReference>
<dbReference type="PROSITE" id="PS00982">
    <property type="entry name" value="PHYTOENE_DH"/>
    <property type="match status" value="1"/>
</dbReference>
<evidence type="ECO:0000256" key="8">
    <source>
        <dbReference type="ARBA" id="ARBA00031986"/>
    </source>
</evidence>
<evidence type="ECO:0000313" key="13">
    <source>
        <dbReference type="Proteomes" id="UP001595729"/>
    </source>
</evidence>
<proteinExistence type="inferred from homology"/>
<evidence type="ECO:0000256" key="10">
    <source>
        <dbReference type="SAM" id="MobiDB-lite"/>
    </source>
</evidence>
<evidence type="ECO:0000256" key="4">
    <source>
        <dbReference type="ARBA" id="ARBA00022630"/>
    </source>
</evidence>
<keyword evidence="4" id="KW-0285">Flavoprotein</keyword>